<accession>A0ABY2DPN4</accession>
<sequence length="136" mass="15537">MNISILFANILTGLAFLAHTIGGDIEINSIQPAININNWAEKQQIWTMARCGWHWISFDLLFASIALALVNFTNFFDNKKTILQLLLCYFFGYAIVWLLLILISNSFPDNFLKLGQWMLLLTISGLIYYGTKKQNA</sequence>
<gene>
    <name evidence="2" type="ORF">E0I61_13260</name>
</gene>
<evidence type="ECO:0000313" key="2">
    <source>
        <dbReference type="EMBL" id="TDE28071.1"/>
    </source>
</evidence>
<feature type="transmembrane region" description="Helical" evidence="1">
    <location>
        <begin position="52"/>
        <end position="70"/>
    </location>
</feature>
<feature type="transmembrane region" description="Helical" evidence="1">
    <location>
        <begin position="82"/>
        <end position="102"/>
    </location>
</feature>
<keyword evidence="1" id="KW-0812">Transmembrane</keyword>
<dbReference type="Proteomes" id="UP000294685">
    <property type="component" value="Unassembled WGS sequence"/>
</dbReference>
<keyword evidence="1" id="KW-1133">Transmembrane helix</keyword>
<comment type="caution">
    <text evidence="2">The sequence shown here is derived from an EMBL/GenBank/DDBJ whole genome shotgun (WGS) entry which is preliminary data.</text>
</comment>
<keyword evidence="3" id="KW-1185">Reference proteome</keyword>
<dbReference type="EMBL" id="SMLH01000008">
    <property type="protein sequence ID" value="TDE28071.1"/>
    <property type="molecule type" value="Genomic_DNA"/>
</dbReference>
<organism evidence="2 3">
    <name type="scientific">Flavobacterium ranwuense</name>
    <dbReference type="NCBI Taxonomy" id="2541725"/>
    <lineage>
        <taxon>Bacteria</taxon>
        <taxon>Pseudomonadati</taxon>
        <taxon>Bacteroidota</taxon>
        <taxon>Flavobacteriia</taxon>
        <taxon>Flavobacteriales</taxon>
        <taxon>Flavobacteriaceae</taxon>
        <taxon>Flavobacterium</taxon>
    </lineage>
</organism>
<protein>
    <submittedName>
        <fullName evidence="2">Uncharacterized protein</fullName>
    </submittedName>
</protein>
<keyword evidence="1" id="KW-0472">Membrane</keyword>
<name>A0ABY2DPN4_9FLAO</name>
<reference evidence="2 3" key="1">
    <citation type="submission" date="2019-03" db="EMBL/GenBank/DDBJ databases">
        <title>Novel species of Flavobacterium.</title>
        <authorList>
            <person name="Liu Q."/>
            <person name="Xin Y.-H."/>
        </authorList>
    </citation>
    <scope>NUCLEOTIDE SEQUENCE [LARGE SCALE GENOMIC DNA]</scope>
    <source>
        <strain evidence="2 3">LB2P22</strain>
    </source>
</reference>
<feature type="transmembrane region" description="Helical" evidence="1">
    <location>
        <begin position="114"/>
        <end position="131"/>
    </location>
</feature>
<proteinExistence type="predicted"/>
<evidence type="ECO:0000313" key="3">
    <source>
        <dbReference type="Proteomes" id="UP000294685"/>
    </source>
</evidence>
<evidence type="ECO:0000256" key="1">
    <source>
        <dbReference type="SAM" id="Phobius"/>
    </source>
</evidence>